<evidence type="ECO:0000256" key="1">
    <source>
        <dbReference type="SAM" id="MobiDB-lite"/>
    </source>
</evidence>
<dbReference type="EMBL" id="JAHLQI010000004">
    <property type="protein sequence ID" value="MBU5490700.1"/>
    <property type="molecule type" value="Genomic_DNA"/>
</dbReference>
<evidence type="ECO:0000313" key="3">
    <source>
        <dbReference type="Proteomes" id="UP000783588"/>
    </source>
</evidence>
<dbReference type="Pfam" id="PF05103">
    <property type="entry name" value="DivIVA"/>
    <property type="match status" value="1"/>
</dbReference>
<feature type="region of interest" description="Disordered" evidence="1">
    <location>
        <begin position="187"/>
        <end position="206"/>
    </location>
</feature>
<feature type="compositionally biased region" description="Polar residues" evidence="1">
    <location>
        <begin position="88"/>
        <end position="97"/>
    </location>
</feature>
<reference evidence="2 3" key="1">
    <citation type="submission" date="2021-06" db="EMBL/GenBank/DDBJ databases">
        <authorList>
            <person name="Sun Q."/>
            <person name="Li D."/>
        </authorList>
    </citation>
    <scope>NUCLEOTIDE SEQUENCE [LARGE SCALE GENOMIC DNA]</scope>
    <source>
        <strain evidence="2 3">MSJd-7</strain>
    </source>
</reference>
<organism evidence="2 3">
    <name type="scientific">Butyricicoccus intestinisimiae</name>
    <dbReference type="NCBI Taxonomy" id="2841509"/>
    <lineage>
        <taxon>Bacteria</taxon>
        <taxon>Bacillati</taxon>
        <taxon>Bacillota</taxon>
        <taxon>Clostridia</taxon>
        <taxon>Eubacteriales</taxon>
        <taxon>Butyricicoccaceae</taxon>
        <taxon>Butyricicoccus</taxon>
    </lineage>
</organism>
<dbReference type="Proteomes" id="UP000783588">
    <property type="component" value="Unassembled WGS sequence"/>
</dbReference>
<dbReference type="RefSeq" id="WP_216470418.1">
    <property type="nucleotide sequence ID" value="NZ_JAHLQI010000004.1"/>
</dbReference>
<dbReference type="InterPro" id="IPR007793">
    <property type="entry name" value="DivIVA_fam"/>
</dbReference>
<feature type="region of interest" description="Disordered" evidence="1">
    <location>
        <begin position="74"/>
        <end position="104"/>
    </location>
</feature>
<dbReference type="PANTHER" id="PTHR35794:SF2">
    <property type="entry name" value="CELL DIVISION PROTEIN DIVIVA"/>
    <property type="match status" value="1"/>
</dbReference>
<comment type="caution">
    <text evidence="2">The sequence shown here is derived from an EMBL/GenBank/DDBJ whole genome shotgun (WGS) entry which is preliminary data.</text>
</comment>
<evidence type="ECO:0000313" key="2">
    <source>
        <dbReference type="EMBL" id="MBU5490700.1"/>
    </source>
</evidence>
<feature type="compositionally biased region" description="Basic and acidic residues" evidence="1">
    <location>
        <begin position="187"/>
        <end position="199"/>
    </location>
</feature>
<dbReference type="PANTHER" id="PTHR35794">
    <property type="entry name" value="CELL DIVISION PROTEIN DIVIVA"/>
    <property type="match status" value="1"/>
</dbReference>
<name>A0ABS6ET89_9FIRM</name>
<accession>A0ABS6ET89</accession>
<sequence length="247" mass="27727">MLGSKEIRDFTPEKAVFGGYDARSVDMMLDQAADDMEALERENAELRAKLKVMVDKIEEYRRIESGIRQALMTAQGMADKTKKEASEQADQTRTQAQEDAEQLKRETKEQCEAIVRRYQVQASQEQARLRLAQKEAASFIEKMTRAFREESERIAAIPQKEGVEFTSISDHTVHSDATSETIEGHVEGPAELKIPKSPEENPGTDIPADILKIFADAQHTSHLDGIEQDAYTVEVSGSQNHNNFIGE</sequence>
<gene>
    <name evidence="2" type="ORF">KQI75_08725</name>
</gene>
<keyword evidence="3" id="KW-1185">Reference proteome</keyword>
<protein>
    <submittedName>
        <fullName evidence="2">DivIVA domain-containing protein</fullName>
    </submittedName>
</protein>
<proteinExistence type="predicted"/>